<keyword evidence="3" id="KW-1185">Reference proteome</keyword>
<accession>A0A9P8PK98</accession>
<organism evidence="2 3">
    <name type="scientific">Wickerhamomyces pijperi</name>
    <name type="common">Yeast</name>
    <name type="synonym">Pichia pijperi</name>
    <dbReference type="NCBI Taxonomy" id="599730"/>
    <lineage>
        <taxon>Eukaryota</taxon>
        <taxon>Fungi</taxon>
        <taxon>Dikarya</taxon>
        <taxon>Ascomycota</taxon>
        <taxon>Saccharomycotina</taxon>
        <taxon>Saccharomycetes</taxon>
        <taxon>Phaffomycetales</taxon>
        <taxon>Wickerhamomycetaceae</taxon>
        <taxon>Wickerhamomyces</taxon>
    </lineage>
</organism>
<proteinExistence type="predicted"/>
<protein>
    <submittedName>
        <fullName evidence="2">Uncharacterized protein</fullName>
    </submittedName>
</protein>
<feature type="non-terminal residue" evidence="2">
    <location>
        <position position="381"/>
    </location>
</feature>
<feature type="compositionally biased region" description="Low complexity" evidence="1">
    <location>
        <begin position="269"/>
        <end position="285"/>
    </location>
</feature>
<feature type="compositionally biased region" description="Polar residues" evidence="1">
    <location>
        <begin position="127"/>
        <end position="140"/>
    </location>
</feature>
<dbReference type="AlphaFoldDB" id="A0A9P8PK98"/>
<reference evidence="2" key="2">
    <citation type="submission" date="2021-01" db="EMBL/GenBank/DDBJ databases">
        <authorList>
            <person name="Schikora-Tamarit M.A."/>
        </authorList>
    </citation>
    <scope>NUCLEOTIDE SEQUENCE</scope>
    <source>
        <strain evidence="2">CBS2887</strain>
    </source>
</reference>
<evidence type="ECO:0000256" key="1">
    <source>
        <dbReference type="SAM" id="MobiDB-lite"/>
    </source>
</evidence>
<gene>
    <name evidence="2" type="ORF">WICPIJ_009839</name>
</gene>
<evidence type="ECO:0000313" key="3">
    <source>
        <dbReference type="Proteomes" id="UP000774326"/>
    </source>
</evidence>
<feature type="compositionally biased region" description="Polar residues" evidence="1">
    <location>
        <begin position="234"/>
        <end position="243"/>
    </location>
</feature>
<reference evidence="2" key="1">
    <citation type="journal article" date="2021" name="Open Biol.">
        <title>Shared evolutionary footprints suggest mitochondrial oxidative damage underlies multiple complex I losses in fungi.</title>
        <authorList>
            <person name="Schikora-Tamarit M.A."/>
            <person name="Marcet-Houben M."/>
            <person name="Nosek J."/>
            <person name="Gabaldon T."/>
        </authorList>
    </citation>
    <scope>NUCLEOTIDE SEQUENCE</scope>
    <source>
        <strain evidence="2">CBS2887</strain>
    </source>
</reference>
<feature type="compositionally biased region" description="Basic and acidic residues" evidence="1">
    <location>
        <begin position="246"/>
        <end position="268"/>
    </location>
</feature>
<dbReference type="EMBL" id="JAEUBG010005661">
    <property type="protein sequence ID" value="KAH3673387.1"/>
    <property type="molecule type" value="Genomic_DNA"/>
</dbReference>
<comment type="caution">
    <text evidence="2">The sequence shown here is derived from an EMBL/GenBank/DDBJ whole genome shotgun (WGS) entry which is preliminary data.</text>
</comment>
<feature type="region of interest" description="Disordered" evidence="1">
    <location>
        <begin position="91"/>
        <end position="291"/>
    </location>
</feature>
<feature type="compositionally biased region" description="Low complexity" evidence="1">
    <location>
        <begin position="188"/>
        <end position="201"/>
    </location>
</feature>
<sequence length="381" mass="43568">EFITTDRENKIKKYKRDLKTKKLYNNVFKNSAQAVIDKSDGVARCSNCHWEVEGNYCENCNTRLRNPNRIQEEFFDSDIDSDDRHHVVRYVNGNNDEDDDENSDTQPNSDDADFIDDRPIRNLDVYNENSDYSSGGSSPARQMPHDQSGLVEIVNRGGRRNVIPVTDSEEEQSDRDAPDYESWNGIHSSSSSQRNDPNSDSYNDSHSDGYRSEGSYNGQYQGEMHQGEDYGHYNQYNRNGYSSEEQEQRGYGHEQDYDDQYHSDEDHSSNGSYYSEENNENQGQYDNGEDYRDQDQYYKRDQVSNAENGIFGVTVLSDLAINLGTDIQRIWVWDQRRGDDGWTDGGPSVEHLTGGELGSTSLYLPGSLRNIIANSVAQDVI</sequence>
<dbReference type="OrthoDB" id="6105938at2759"/>
<evidence type="ECO:0000313" key="2">
    <source>
        <dbReference type="EMBL" id="KAH3673387.1"/>
    </source>
</evidence>
<name>A0A9P8PK98_WICPI</name>
<dbReference type="Proteomes" id="UP000774326">
    <property type="component" value="Unassembled WGS sequence"/>
</dbReference>